<evidence type="ECO:0000313" key="2">
    <source>
        <dbReference type="Proteomes" id="UP000279029"/>
    </source>
</evidence>
<reference evidence="1 2" key="1">
    <citation type="submission" date="2018-09" db="EMBL/GenBank/DDBJ databases">
        <authorList>
            <person name="Postec A."/>
        </authorList>
    </citation>
    <scope>NUCLEOTIDE SEQUENCE [LARGE SCALE GENOMIC DNA]</scope>
    <source>
        <strain evidence="1">70B-A</strain>
    </source>
</reference>
<sequence length="49" mass="5693">MTLNMHRHCFGLILREIADTSSILHSSSISFKDFYFIKVFLCKLTKVLS</sequence>
<dbReference type="Proteomes" id="UP000279029">
    <property type="component" value="Chromosome"/>
</dbReference>
<keyword evidence="2" id="KW-1185">Reference proteome</keyword>
<gene>
    <name evidence="1" type="ORF">PATL70BA_3125</name>
</gene>
<dbReference type="KEGG" id="cbar:PATL70BA_3125"/>
<dbReference type="AlphaFoldDB" id="A0A3P7P0Z5"/>
<name>A0A3P7P0Z5_9FIRM</name>
<proteinExistence type="predicted"/>
<protein>
    <submittedName>
        <fullName evidence="1">Uncharacterized protein</fullName>
    </submittedName>
</protein>
<organism evidence="1 2">
    <name type="scientific">Petrocella atlantisensis</name>
    <dbReference type="NCBI Taxonomy" id="2173034"/>
    <lineage>
        <taxon>Bacteria</taxon>
        <taxon>Bacillati</taxon>
        <taxon>Bacillota</taxon>
        <taxon>Clostridia</taxon>
        <taxon>Lachnospirales</taxon>
        <taxon>Vallitaleaceae</taxon>
        <taxon>Petrocella</taxon>
    </lineage>
</organism>
<evidence type="ECO:0000313" key="1">
    <source>
        <dbReference type="EMBL" id="VDN49044.1"/>
    </source>
</evidence>
<accession>A0A3P7P0Z5</accession>
<dbReference type="EMBL" id="LR130778">
    <property type="protein sequence ID" value="VDN49044.1"/>
    <property type="molecule type" value="Genomic_DNA"/>
</dbReference>